<name>A0ABP7JFH1_9ACTN</name>
<evidence type="ECO:0000259" key="1">
    <source>
        <dbReference type="Pfam" id="PF13406"/>
    </source>
</evidence>
<dbReference type="InterPro" id="IPR023346">
    <property type="entry name" value="Lysozyme-like_dom_sf"/>
</dbReference>
<dbReference type="SUPFAM" id="SSF53955">
    <property type="entry name" value="Lysozyme-like"/>
    <property type="match status" value="1"/>
</dbReference>
<dbReference type="RefSeq" id="WP_344952783.1">
    <property type="nucleotide sequence ID" value="NZ_BAAAZR010000059.1"/>
</dbReference>
<dbReference type="Pfam" id="PF26571">
    <property type="entry name" value="VldE"/>
    <property type="match status" value="1"/>
</dbReference>
<organism evidence="3 4">
    <name type="scientific">Sphaerisporangium flaviroseum</name>
    <dbReference type="NCBI Taxonomy" id="509199"/>
    <lineage>
        <taxon>Bacteria</taxon>
        <taxon>Bacillati</taxon>
        <taxon>Actinomycetota</taxon>
        <taxon>Actinomycetes</taxon>
        <taxon>Streptosporangiales</taxon>
        <taxon>Streptosporangiaceae</taxon>
        <taxon>Sphaerisporangium</taxon>
    </lineage>
</organism>
<feature type="domain" description="Transglycosylase SLT" evidence="1">
    <location>
        <begin position="69"/>
        <end position="118"/>
    </location>
</feature>
<sequence>MTVAIPLAAGSAPARTSPGSDLPARITGIPGAYLRLYATAARSCPGLSWNVLAAIGKVESDHGRNNGLSSAGALGPMQFLPATFAAYAVDGDSDGDTDINDPADAIATAAHYLCVSGASRDVRTALFAYNHSWAYVITVLKLADGYAARAATAPPGDTALPSEQPDGADHLTPRMRRLREVIRRLFGAPHGIGCYRPNGGITGGGEHPLGRACDVMLSTGARLPTPGEQARGDAIAAWVQVHARQYGVMYIIWRQRIWNPARAGEGWRPMTDRGGITEDHFDHVHISVL</sequence>
<evidence type="ECO:0000313" key="4">
    <source>
        <dbReference type="Proteomes" id="UP001500888"/>
    </source>
</evidence>
<dbReference type="Gene3D" id="1.10.530.10">
    <property type="match status" value="1"/>
</dbReference>
<dbReference type="Pfam" id="PF13406">
    <property type="entry name" value="SLT_2"/>
    <property type="match status" value="1"/>
</dbReference>
<keyword evidence="4" id="KW-1185">Reference proteome</keyword>
<dbReference type="EMBL" id="BAAAZR010000059">
    <property type="protein sequence ID" value="GAA3843867.1"/>
    <property type="molecule type" value="Genomic_DNA"/>
</dbReference>
<gene>
    <name evidence="3" type="ORF">GCM10022226_78570</name>
</gene>
<dbReference type="Proteomes" id="UP001500888">
    <property type="component" value="Unassembled WGS sequence"/>
</dbReference>
<evidence type="ECO:0000313" key="3">
    <source>
        <dbReference type="EMBL" id="GAA3843867.1"/>
    </source>
</evidence>
<evidence type="ECO:0008006" key="5">
    <source>
        <dbReference type="Google" id="ProtNLM"/>
    </source>
</evidence>
<accession>A0ABP7JFH1</accession>
<protein>
    <recommendedName>
        <fullName evidence="5">Transglycosylase SLT domain-containing protein</fullName>
    </recommendedName>
</protein>
<proteinExistence type="predicted"/>
<reference evidence="4" key="1">
    <citation type="journal article" date="2019" name="Int. J. Syst. Evol. Microbiol.">
        <title>The Global Catalogue of Microorganisms (GCM) 10K type strain sequencing project: providing services to taxonomists for standard genome sequencing and annotation.</title>
        <authorList>
            <consortium name="The Broad Institute Genomics Platform"/>
            <consortium name="The Broad Institute Genome Sequencing Center for Infectious Disease"/>
            <person name="Wu L."/>
            <person name="Ma J."/>
        </authorList>
    </citation>
    <scope>NUCLEOTIDE SEQUENCE [LARGE SCALE GENOMIC DNA]</scope>
    <source>
        <strain evidence="4">JCM 16908</strain>
    </source>
</reference>
<feature type="domain" description="ARB-07466-like C-terminal" evidence="2">
    <location>
        <begin position="168"/>
        <end position="281"/>
    </location>
</feature>
<dbReference type="PANTHER" id="PTHR30163">
    <property type="entry name" value="MEMBRANE-BOUND LYTIC MUREIN TRANSGLYCOSYLASE B"/>
    <property type="match status" value="1"/>
</dbReference>
<dbReference type="InterPro" id="IPR031304">
    <property type="entry name" value="SLT_2"/>
</dbReference>
<dbReference type="InterPro" id="IPR058593">
    <property type="entry name" value="ARB_07466-like_C"/>
</dbReference>
<dbReference type="CDD" id="cd13399">
    <property type="entry name" value="Slt35-like"/>
    <property type="match status" value="1"/>
</dbReference>
<comment type="caution">
    <text evidence="3">The sequence shown here is derived from an EMBL/GenBank/DDBJ whole genome shotgun (WGS) entry which is preliminary data.</text>
</comment>
<dbReference type="PANTHER" id="PTHR30163:SF8">
    <property type="entry name" value="LYTIC MUREIN TRANSGLYCOSYLASE"/>
    <property type="match status" value="1"/>
</dbReference>
<evidence type="ECO:0000259" key="2">
    <source>
        <dbReference type="Pfam" id="PF26571"/>
    </source>
</evidence>
<dbReference type="InterPro" id="IPR043426">
    <property type="entry name" value="MltB-like"/>
</dbReference>